<proteinExistence type="predicted"/>
<dbReference type="Proteomes" id="UP001162483">
    <property type="component" value="Unassembled WGS sequence"/>
</dbReference>
<name>A0ABN9C8Y4_9NEOB</name>
<sequence>MFRSVGSKEGYLNMGVMRACFRGEGNVPVERERLKMWMREHRMEEEGDRRSSVGTGSRGQVVRRSSEKTLVTSSVVAVLKERSVGEDKVCGMLGVVGGRAVARSEEGRVDGVIVGGRLGGAVG</sequence>
<keyword evidence="3" id="KW-1185">Reference proteome</keyword>
<evidence type="ECO:0000313" key="3">
    <source>
        <dbReference type="Proteomes" id="UP001162483"/>
    </source>
</evidence>
<accession>A0ABN9C8Y4</accession>
<comment type="caution">
    <text evidence="2">The sequence shown here is derived from an EMBL/GenBank/DDBJ whole genome shotgun (WGS) entry which is preliminary data.</text>
</comment>
<evidence type="ECO:0000256" key="1">
    <source>
        <dbReference type="SAM" id="MobiDB-lite"/>
    </source>
</evidence>
<protein>
    <submittedName>
        <fullName evidence="2">Uncharacterized protein</fullName>
    </submittedName>
</protein>
<evidence type="ECO:0000313" key="2">
    <source>
        <dbReference type="EMBL" id="CAI9556493.1"/>
    </source>
</evidence>
<organism evidence="2 3">
    <name type="scientific">Staurois parvus</name>
    <dbReference type="NCBI Taxonomy" id="386267"/>
    <lineage>
        <taxon>Eukaryota</taxon>
        <taxon>Metazoa</taxon>
        <taxon>Chordata</taxon>
        <taxon>Craniata</taxon>
        <taxon>Vertebrata</taxon>
        <taxon>Euteleostomi</taxon>
        <taxon>Amphibia</taxon>
        <taxon>Batrachia</taxon>
        <taxon>Anura</taxon>
        <taxon>Neobatrachia</taxon>
        <taxon>Ranoidea</taxon>
        <taxon>Ranidae</taxon>
        <taxon>Staurois</taxon>
    </lineage>
</organism>
<feature type="region of interest" description="Disordered" evidence="1">
    <location>
        <begin position="42"/>
        <end position="65"/>
    </location>
</feature>
<dbReference type="EMBL" id="CATNWA010008584">
    <property type="protein sequence ID" value="CAI9556493.1"/>
    <property type="molecule type" value="Genomic_DNA"/>
</dbReference>
<reference evidence="2" key="1">
    <citation type="submission" date="2023-05" db="EMBL/GenBank/DDBJ databases">
        <authorList>
            <person name="Stuckert A."/>
        </authorList>
    </citation>
    <scope>NUCLEOTIDE SEQUENCE</scope>
</reference>
<feature type="compositionally biased region" description="Basic and acidic residues" evidence="1">
    <location>
        <begin position="42"/>
        <end position="51"/>
    </location>
</feature>
<gene>
    <name evidence="2" type="ORF">SPARVUS_LOCUS4556526</name>
</gene>